<reference evidence="2" key="1">
    <citation type="submission" date="2018-05" db="EMBL/GenBank/DDBJ databases">
        <title>Pseudarcicella sp. HME7025 Genome sequencing and assembly.</title>
        <authorList>
            <person name="Kim H."/>
            <person name="Kang H."/>
            <person name="Joh K."/>
        </authorList>
    </citation>
    <scope>NUCLEOTIDE SEQUENCE [LARGE SCALE GENOMIC DNA]</scope>
    <source>
        <strain evidence="2">HME7025</strain>
    </source>
</reference>
<dbReference type="KEGG" id="psez:HME7025_00092"/>
<protein>
    <submittedName>
        <fullName evidence="1">Uncharacterized protein</fullName>
    </submittedName>
</protein>
<dbReference type="AlphaFoldDB" id="A0A2S2DT20"/>
<evidence type="ECO:0000313" key="1">
    <source>
        <dbReference type="EMBL" id="AWL07977.1"/>
    </source>
</evidence>
<proteinExistence type="predicted"/>
<dbReference type="EMBL" id="CP029346">
    <property type="protein sequence ID" value="AWL07977.1"/>
    <property type="molecule type" value="Genomic_DNA"/>
</dbReference>
<gene>
    <name evidence="1" type="ORF">HME7025_00092</name>
</gene>
<keyword evidence="2" id="KW-1185">Reference proteome</keyword>
<organism evidence="1 2">
    <name type="scientific">Aquirufa nivalisilvae</name>
    <dbReference type="NCBI Taxonomy" id="2516557"/>
    <lineage>
        <taxon>Bacteria</taxon>
        <taxon>Pseudomonadati</taxon>
        <taxon>Bacteroidota</taxon>
        <taxon>Cytophagia</taxon>
        <taxon>Cytophagales</taxon>
        <taxon>Flectobacillaceae</taxon>
        <taxon>Aquirufa</taxon>
    </lineage>
</organism>
<evidence type="ECO:0000313" key="2">
    <source>
        <dbReference type="Proteomes" id="UP000245468"/>
    </source>
</evidence>
<sequence>MRTIYFNEFLSEVNKPNSVFSLGFYKANGIYVEKSNIMSRSSHFGERKKFNRNGLLRCIERSNSQVFDVTIDLVMNFNGMEIVRI</sequence>
<dbReference type="Proteomes" id="UP000245468">
    <property type="component" value="Chromosome"/>
</dbReference>
<name>A0A2S2DT20_9BACT</name>
<dbReference type="RefSeq" id="WP_109321756.1">
    <property type="nucleotide sequence ID" value="NZ_CP029346.1"/>
</dbReference>
<accession>A0A2S2DT20</accession>